<dbReference type="PROSITE" id="PS50977">
    <property type="entry name" value="HTH_TETR_2"/>
    <property type="match status" value="1"/>
</dbReference>
<keyword evidence="3" id="KW-0804">Transcription</keyword>
<keyword evidence="8" id="KW-1185">Reference proteome</keyword>
<evidence type="ECO:0000313" key="8">
    <source>
        <dbReference type="Proteomes" id="UP001139493"/>
    </source>
</evidence>
<evidence type="ECO:0000256" key="4">
    <source>
        <dbReference type="PROSITE-ProRule" id="PRU00335"/>
    </source>
</evidence>
<dbReference type="Pfam" id="PF00440">
    <property type="entry name" value="TetR_N"/>
    <property type="match status" value="1"/>
</dbReference>
<dbReference type="PANTHER" id="PTHR30055:SF234">
    <property type="entry name" value="HTH-TYPE TRANSCRIPTIONAL REGULATOR BETI"/>
    <property type="match status" value="1"/>
</dbReference>
<feature type="DNA-binding region" description="H-T-H motif" evidence="4">
    <location>
        <begin position="67"/>
        <end position="86"/>
    </location>
</feature>
<evidence type="ECO:0000256" key="5">
    <source>
        <dbReference type="SAM" id="MobiDB-lite"/>
    </source>
</evidence>
<reference evidence="7" key="1">
    <citation type="submission" date="2022-06" db="EMBL/GenBank/DDBJ databases">
        <title>Genomic Encyclopedia of Archaeal and Bacterial Type Strains, Phase II (KMG-II): from individual species to whole genera.</title>
        <authorList>
            <person name="Goeker M."/>
        </authorList>
    </citation>
    <scope>NUCLEOTIDE SEQUENCE</scope>
    <source>
        <strain evidence="7">DSM 26652</strain>
    </source>
</reference>
<comment type="caution">
    <text evidence="7">The sequence shown here is derived from an EMBL/GenBank/DDBJ whole genome shotgun (WGS) entry which is preliminary data.</text>
</comment>
<dbReference type="FunFam" id="1.10.10.60:FF:000141">
    <property type="entry name" value="TetR family transcriptional regulator"/>
    <property type="match status" value="1"/>
</dbReference>
<dbReference type="SUPFAM" id="SSF46689">
    <property type="entry name" value="Homeodomain-like"/>
    <property type="match status" value="1"/>
</dbReference>
<dbReference type="InterPro" id="IPR009057">
    <property type="entry name" value="Homeodomain-like_sf"/>
</dbReference>
<protein>
    <submittedName>
        <fullName evidence="7">Transcriptional regulator, TetR family</fullName>
    </submittedName>
</protein>
<evidence type="ECO:0000256" key="3">
    <source>
        <dbReference type="ARBA" id="ARBA00023163"/>
    </source>
</evidence>
<evidence type="ECO:0000259" key="6">
    <source>
        <dbReference type="PROSITE" id="PS50977"/>
    </source>
</evidence>
<name>A0A9X2JXY6_9MICO</name>
<dbReference type="InterPro" id="IPR023772">
    <property type="entry name" value="DNA-bd_HTH_TetR-type_CS"/>
</dbReference>
<accession>A0A9X2JXY6</accession>
<dbReference type="GO" id="GO:0003700">
    <property type="term" value="F:DNA-binding transcription factor activity"/>
    <property type="evidence" value="ECO:0007669"/>
    <property type="project" value="TreeGrafter"/>
</dbReference>
<gene>
    <name evidence="7" type="ORF">APR03_004464</name>
</gene>
<dbReference type="PANTHER" id="PTHR30055">
    <property type="entry name" value="HTH-TYPE TRANSCRIPTIONAL REGULATOR RUTR"/>
    <property type="match status" value="1"/>
</dbReference>
<dbReference type="GO" id="GO:0000976">
    <property type="term" value="F:transcription cis-regulatory region binding"/>
    <property type="evidence" value="ECO:0007669"/>
    <property type="project" value="TreeGrafter"/>
</dbReference>
<dbReference type="InterPro" id="IPR001647">
    <property type="entry name" value="HTH_TetR"/>
</dbReference>
<organism evidence="7 8">
    <name type="scientific">Promicromonospora thailandica</name>
    <dbReference type="NCBI Taxonomy" id="765201"/>
    <lineage>
        <taxon>Bacteria</taxon>
        <taxon>Bacillati</taxon>
        <taxon>Actinomycetota</taxon>
        <taxon>Actinomycetes</taxon>
        <taxon>Micrococcales</taxon>
        <taxon>Promicromonosporaceae</taxon>
        <taxon>Promicromonospora</taxon>
    </lineage>
</organism>
<proteinExistence type="predicted"/>
<dbReference type="InterPro" id="IPR050109">
    <property type="entry name" value="HTH-type_TetR-like_transc_reg"/>
</dbReference>
<feature type="region of interest" description="Disordered" evidence="5">
    <location>
        <begin position="21"/>
        <end position="41"/>
    </location>
</feature>
<dbReference type="EMBL" id="JAMTCS010000015">
    <property type="protein sequence ID" value="MCP2267092.1"/>
    <property type="molecule type" value="Genomic_DNA"/>
</dbReference>
<dbReference type="Proteomes" id="UP001139493">
    <property type="component" value="Unassembled WGS sequence"/>
</dbReference>
<dbReference type="GO" id="GO:0045892">
    <property type="term" value="P:negative regulation of DNA-templated transcription"/>
    <property type="evidence" value="ECO:0007669"/>
    <property type="project" value="UniProtKB-ARBA"/>
</dbReference>
<dbReference type="AlphaFoldDB" id="A0A9X2JXY6"/>
<feature type="domain" description="HTH tetR-type" evidence="6">
    <location>
        <begin position="44"/>
        <end position="104"/>
    </location>
</feature>
<keyword evidence="2 4" id="KW-0238">DNA-binding</keyword>
<dbReference type="PRINTS" id="PR00455">
    <property type="entry name" value="HTHTETR"/>
</dbReference>
<evidence type="ECO:0000313" key="7">
    <source>
        <dbReference type="EMBL" id="MCP2267092.1"/>
    </source>
</evidence>
<dbReference type="Gene3D" id="1.10.357.10">
    <property type="entry name" value="Tetracycline Repressor, domain 2"/>
    <property type="match status" value="1"/>
</dbReference>
<evidence type="ECO:0000256" key="1">
    <source>
        <dbReference type="ARBA" id="ARBA00023015"/>
    </source>
</evidence>
<dbReference type="PROSITE" id="PS01081">
    <property type="entry name" value="HTH_TETR_1"/>
    <property type="match status" value="1"/>
</dbReference>
<sequence>MNWYSVPYHTAYQSDLRSEAGRMGDVTTPPATPPSDSLVERKQRRARQRIVEAADELFAQRGFDDVSVTDIAARAEVGRTTFFRYFGDKTEVVFAKERAMLDAIEAAGRDTAVAAAQGVREAIEQLRPIVVDLCERAAEDLAAYDRRAALLDQHVELRARDALKSRQIATRLGELLGERGTAEATAVLAAQVALGCYETARIRSRSGGDLVREAHAAFDELLALRAG</sequence>
<evidence type="ECO:0000256" key="2">
    <source>
        <dbReference type="ARBA" id="ARBA00023125"/>
    </source>
</evidence>
<keyword evidence="1" id="KW-0805">Transcription regulation</keyword>